<protein>
    <submittedName>
        <fullName evidence="1">Uncharacterized protein</fullName>
    </submittedName>
</protein>
<accession>Q74X33</accession>
<dbReference type="HOGENOM" id="CLU_2978370_0_0_6"/>
<dbReference type="Proteomes" id="UP000002490">
    <property type="component" value="Chromosome"/>
</dbReference>
<dbReference type="AlphaFoldDB" id="Q8CLP1"/>
<dbReference type="KEGG" id="ypk:y0731"/>
<gene>
    <name evidence="1" type="ordered locus">y0731</name>
</gene>
<evidence type="ECO:0000313" key="2">
    <source>
        <dbReference type="Proteomes" id="UP000002490"/>
    </source>
</evidence>
<accession>Q8CLP1</accession>
<reference evidence="1 2" key="1">
    <citation type="journal article" date="2002" name="J. Bacteriol.">
        <title>Genome sequence of Yersinia pestis KIM.</title>
        <authorList>
            <person name="Deng W."/>
            <person name="Burland V."/>
            <person name="Plunkett G.III."/>
            <person name="Boutin A."/>
            <person name="Mayhew G.F."/>
            <person name="Liss P."/>
            <person name="Perna N.T."/>
            <person name="Rose D.J."/>
            <person name="Mau B."/>
            <person name="Zhou S."/>
            <person name="Schwartz D.C."/>
            <person name="Fetherston J.D."/>
            <person name="Lindler L.E."/>
            <person name="Brubaker R.R."/>
            <person name="Plana G.V."/>
            <person name="Straley S.C."/>
            <person name="McDonough K.A."/>
            <person name="Nilles M.L."/>
            <person name="Matson J.S."/>
            <person name="Blattner F.R."/>
            <person name="Perry R.D."/>
        </authorList>
    </citation>
    <scope>NUCLEOTIDE SEQUENCE [LARGE SCALE GENOMIC DNA]</scope>
    <source>
        <strain evidence="2">KIM10+ / Biovar Mediaevalis</strain>
    </source>
</reference>
<sequence length="58" mass="6438">MGGAKYSSFRHPSLTPLSSKTASITVRKLTGYQHDNPPPARLLFLFMSLSWTKSGSPW</sequence>
<dbReference type="DNASU" id="1145678"/>
<organism evidence="1 2">
    <name type="scientific">Yersinia pestis</name>
    <dbReference type="NCBI Taxonomy" id="632"/>
    <lineage>
        <taxon>Bacteria</taxon>
        <taxon>Pseudomonadati</taxon>
        <taxon>Pseudomonadota</taxon>
        <taxon>Gammaproteobacteria</taxon>
        <taxon>Enterobacterales</taxon>
        <taxon>Yersiniaceae</taxon>
        <taxon>Yersinia</taxon>
    </lineage>
</organism>
<name>Q8CLP1_YERPE</name>
<proteinExistence type="predicted"/>
<dbReference type="EMBL" id="AE009952">
    <property type="protein sequence ID" value="AAM84319.1"/>
    <property type="molecule type" value="Genomic_DNA"/>
</dbReference>
<evidence type="ECO:0000313" key="1">
    <source>
        <dbReference type="EMBL" id="AAM84319.1"/>
    </source>
</evidence>